<reference evidence="2" key="1">
    <citation type="submission" date="2022-11" db="EMBL/GenBank/DDBJ databases">
        <title>Centuries of genome instability and evolution in soft-shell clam transmissible cancer (bioRxiv).</title>
        <authorList>
            <person name="Hart S.F.M."/>
            <person name="Yonemitsu M.A."/>
            <person name="Giersch R.M."/>
            <person name="Beal B.F."/>
            <person name="Arriagada G."/>
            <person name="Davis B.W."/>
            <person name="Ostrander E.A."/>
            <person name="Goff S.P."/>
            <person name="Metzger M.J."/>
        </authorList>
    </citation>
    <scope>NUCLEOTIDE SEQUENCE</scope>
    <source>
        <strain evidence="2">MELC-2E11</strain>
        <tissue evidence="2">Siphon/mantle</tissue>
    </source>
</reference>
<feature type="domain" description="EF-hand" evidence="1">
    <location>
        <begin position="7"/>
        <end position="42"/>
    </location>
</feature>
<dbReference type="Proteomes" id="UP001164746">
    <property type="component" value="Chromosome 5"/>
</dbReference>
<dbReference type="PANTHER" id="PTHR23048">
    <property type="entry name" value="MYOSIN LIGHT CHAIN 1, 3"/>
    <property type="match status" value="1"/>
</dbReference>
<dbReference type="Gene3D" id="1.10.238.10">
    <property type="entry name" value="EF-hand"/>
    <property type="match status" value="2"/>
</dbReference>
<dbReference type="Pfam" id="PF13405">
    <property type="entry name" value="EF-hand_6"/>
    <property type="match status" value="1"/>
</dbReference>
<dbReference type="InterPro" id="IPR002048">
    <property type="entry name" value="EF_hand_dom"/>
</dbReference>
<evidence type="ECO:0000259" key="1">
    <source>
        <dbReference type="PROSITE" id="PS50222"/>
    </source>
</evidence>
<accession>A0ABY7E7X1</accession>
<dbReference type="InterPro" id="IPR050230">
    <property type="entry name" value="CALM/Myosin/TropC-like"/>
</dbReference>
<dbReference type="Pfam" id="PF13499">
    <property type="entry name" value="EF-hand_7"/>
    <property type="match status" value="1"/>
</dbReference>
<organism evidence="2 3">
    <name type="scientific">Mya arenaria</name>
    <name type="common">Soft-shell clam</name>
    <dbReference type="NCBI Taxonomy" id="6604"/>
    <lineage>
        <taxon>Eukaryota</taxon>
        <taxon>Metazoa</taxon>
        <taxon>Spiralia</taxon>
        <taxon>Lophotrochozoa</taxon>
        <taxon>Mollusca</taxon>
        <taxon>Bivalvia</taxon>
        <taxon>Autobranchia</taxon>
        <taxon>Heteroconchia</taxon>
        <taxon>Euheterodonta</taxon>
        <taxon>Imparidentia</taxon>
        <taxon>Neoheterodontei</taxon>
        <taxon>Myida</taxon>
        <taxon>Myoidea</taxon>
        <taxon>Myidae</taxon>
        <taxon>Mya</taxon>
    </lineage>
</organism>
<gene>
    <name evidence="2" type="ORF">MAR_020628</name>
</gene>
<protein>
    <submittedName>
        <fullName evidence="2">MLC2-like protein</fullName>
    </submittedName>
</protein>
<dbReference type="PANTHER" id="PTHR23048:SF49">
    <property type="entry name" value="FI08416P-RELATED"/>
    <property type="match status" value="1"/>
</dbReference>
<dbReference type="EMBL" id="CP111016">
    <property type="protein sequence ID" value="WAR05259.1"/>
    <property type="molecule type" value="Genomic_DNA"/>
</dbReference>
<keyword evidence="3" id="KW-1185">Reference proteome</keyword>
<proteinExistence type="predicted"/>
<dbReference type="SMART" id="SM00054">
    <property type="entry name" value="EFh"/>
    <property type="match status" value="2"/>
</dbReference>
<sequence>MSQMSEDQMNDIMEVFNLFDNKGDGKIAASQLGDCLRSLGQNPTEQDIRKCGYVNNPEQHSAEDFTEGFKMFDKEQNGFISSAELRHILTCLGDKLTDEECDQLFQGMEDAQGNINYEDFVKNVMSG</sequence>
<dbReference type="CDD" id="cd00051">
    <property type="entry name" value="EFh"/>
    <property type="match status" value="1"/>
</dbReference>
<evidence type="ECO:0000313" key="2">
    <source>
        <dbReference type="EMBL" id="WAR05259.1"/>
    </source>
</evidence>
<dbReference type="InterPro" id="IPR011992">
    <property type="entry name" value="EF-hand-dom_pair"/>
</dbReference>
<name>A0ABY7E7X1_MYAAR</name>
<evidence type="ECO:0000313" key="3">
    <source>
        <dbReference type="Proteomes" id="UP001164746"/>
    </source>
</evidence>
<dbReference type="SUPFAM" id="SSF47473">
    <property type="entry name" value="EF-hand"/>
    <property type="match status" value="1"/>
</dbReference>
<feature type="domain" description="EF-hand" evidence="1">
    <location>
        <begin position="60"/>
        <end position="95"/>
    </location>
</feature>
<dbReference type="PROSITE" id="PS50222">
    <property type="entry name" value="EF_HAND_2"/>
    <property type="match status" value="2"/>
</dbReference>